<dbReference type="Proteomes" id="UP000286208">
    <property type="component" value="Unassembled WGS sequence"/>
</dbReference>
<feature type="signal peptide" evidence="1">
    <location>
        <begin position="1"/>
        <end position="28"/>
    </location>
</feature>
<keyword evidence="4" id="KW-1185">Reference proteome</keyword>
<dbReference type="GO" id="GO:0008081">
    <property type="term" value="F:phosphoric diester hydrolase activity"/>
    <property type="evidence" value="ECO:0007669"/>
    <property type="project" value="InterPro"/>
</dbReference>
<dbReference type="GO" id="GO:0006629">
    <property type="term" value="P:lipid metabolic process"/>
    <property type="evidence" value="ECO:0007669"/>
    <property type="project" value="InterPro"/>
</dbReference>
<sequence>MNFRRAVSALAVASFAAVPIAGLTPATASATGSLDWPGSLGDTGSLTEPTFDVQAHRGGLGLYIESSLAAFANALEMGVTTLELDTQITEDGIAVVTHDRKISDKKCQDTAPATPGDPEFPYVGKYIKDLTLEQVKTMDCGSLRLADHPEQQTVPGAKMQTLTEVFDLVKSYDAPNVKMNIETKVEAGAPSETAPRDQFVRVVLGTIRDAGMLDRVTIQSFDWGALMLTRELEPSVPTVALTNGDFLQVGKDGASPWLGGLDIDDFGGDAIAAISTFGASAFSPVQGTPQGGKVSDPNFTLYVTREMVDSAHARDIKVIPWTVNDPETMHALMDLGVDGIITDRPDRLRTVLTERGMELPVPAPKR</sequence>
<dbReference type="SUPFAM" id="SSF51695">
    <property type="entry name" value="PLC-like phosphodiesterases"/>
    <property type="match status" value="1"/>
</dbReference>
<dbReference type="Pfam" id="PF03009">
    <property type="entry name" value="GDPD"/>
    <property type="match status" value="1"/>
</dbReference>
<dbReference type="InterPro" id="IPR030395">
    <property type="entry name" value="GP_PDE_dom"/>
</dbReference>
<dbReference type="InterPro" id="IPR017946">
    <property type="entry name" value="PLC-like_Pdiesterase_TIM-brl"/>
</dbReference>
<protein>
    <submittedName>
        <fullName evidence="3">Glycerophosphodiester phosphodiesterase</fullName>
    </submittedName>
</protein>
<evidence type="ECO:0000256" key="1">
    <source>
        <dbReference type="SAM" id="SignalP"/>
    </source>
</evidence>
<organism evidence="3 4">
    <name type="scientific">Prescottella agglutinans</name>
    <dbReference type="NCBI Taxonomy" id="1644129"/>
    <lineage>
        <taxon>Bacteria</taxon>
        <taxon>Bacillati</taxon>
        <taxon>Actinomycetota</taxon>
        <taxon>Actinomycetes</taxon>
        <taxon>Mycobacteriales</taxon>
        <taxon>Nocardiaceae</taxon>
        <taxon>Prescottella</taxon>
    </lineage>
</organism>
<proteinExistence type="predicted"/>
<gene>
    <name evidence="3" type="ORF">EGT67_15840</name>
</gene>
<evidence type="ECO:0000313" key="3">
    <source>
        <dbReference type="EMBL" id="RVW08403.1"/>
    </source>
</evidence>
<feature type="chain" id="PRO_5019187651" evidence="1">
    <location>
        <begin position="29"/>
        <end position="366"/>
    </location>
</feature>
<feature type="domain" description="GP-PDE" evidence="2">
    <location>
        <begin position="51"/>
        <end position="352"/>
    </location>
</feature>
<dbReference type="RefSeq" id="WP_127917051.1">
    <property type="nucleotide sequence ID" value="NZ_RKLP01000008.1"/>
</dbReference>
<dbReference type="PANTHER" id="PTHR46211">
    <property type="entry name" value="GLYCEROPHOSPHORYL DIESTER PHOSPHODIESTERASE"/>
    <property type="match status" value="1"/>
</dbReference>
<evidence type="ECO:0000259" key="2">
    <source>
        <dbReference type="PROSITE" id="PS51704"/>
    </source>
</evidence>
<dbReference type="OrthoDB" id="384721at2"/>
<keyword evidence="1" id="KW-0732">Signal</keyword>
<accession>A0A438BBK8</accession>
<dbReference type="EMBL" id="RKLP01000008">
    <property type="protein sequence ID" value="RVW08403.1"/>
    <property type="molecule type" value="Genomic_DNA"/>
</dbReference>
<dbReference type="AlphaFoldDB" id="A0A438BBK8"/>
<evidence type="ECO:0000313" key="4">
    <source>
        <dbReference type="Proteomes" id="UP000286208"/>
    </source>
</evidence>
<dbReference type="PROSITE" id="PS51704">
    <property type="entry name" value="GP_PDE"/>
    <property type="match status" value="1"/>
</dbReference>
<comment type="caution">
    <text evidence="3">The sequence shown here is derived from an EMBL/GenBank/DDBJ whole genome shotgun (WGS) entry which is preliminary data.</text>
</comment>
<dbReference type="PANTHER" id="PTHR46211:SF14">
    <property type="entry name" value="GLYCEROPHOSPHODIESTER PHOSPHODIESTERASE"/>
    <property type="match status" value="1"/>
</dbReference>
<name>A0A438BBK8_9NOCA</name>
<dbReference type="Gene3D" id="3.20.20.190">
    <property type="entry name" value="Phosphatidylinositol (PI) phosphodiesterase"/>
    <property type="match status" value="1"/>
</dbReference>
<reference evidence="3 4" key="1">
    <citation type="submission" date="2018-11" db="EMBL/GenBank/DDBJ databases">
        <title>Rhodococcus spongicola sp. nov. and Rhodococcus xishaensis sp. nov. from marine sponges.</title>
        <authorList>
            <person name="Li L."/>
            <person name="Lin H.W."/>
        </authorList>
    </citation>
    <scope>NUCLEOTIDE SEQUENCE [LARGE SCALE GENOMIC DNA]</scope>
    <source>
        <strain evidence="3 4">CCTCC AB2014297</strain>
    </source>
</reference>